<dbReference type="InterPro" id="IPR007372">
    <property type="entry name" value="Lipid/polyisoprenoid-bd_YceI"/>
</dbReference>
<dbReference type="STRING" id="391587.KAOT1_01225"/>
<keyword evidence="3" id="KW-1185">Reference proteome</keyword>
<dbReference type="Proteomes" id="UP000002945">
    <property type="component" value="Unassembled WGS sequence"/>
</dbReference>
<dbReference type="eggNOG" id="COG2353">
    <property type="taxonomic scope" value="Bacteria"/>
</dbReference>
<feature type="domain" description="Lipid/polyisoprenoid-binding YceI-like" evidence="1">
    <location>
        <begin position="12"/>
        <end position="170"/>
    </location>
</feature>
<sequence length="173" mass="19401">MFITVGTVTAQKYFTKTGETDFKASVEAFEPVEAKSNSTTAILKVDSGDLAALLFIKSFHFKVALMEEHFNENYMDSDKHPKATFKGKLKNFSMSDISSTAKEYQLSGILTVRGKTKEITTTAKVSKNGEKITIDSFFSVKPQDFDIDIPSIVRKKIAKKINVTLHYELVEKK</sequence>
<name>A9E8S7_9FLAO</name>
<dbReference type="InterPro" id="IPR036761">
    <property type="entry name" value="TTHA0802/YceI-like_sf"/>
</dbReference>
<evidence type="ECO:0000259" key="1">
    <source>
        <dbReference type="SMART" id="SM00867"/>
    </source>
</evidence>
<dbReference type="PANTHER" id="PTHR34406:SF1">
    <property type="entry name" value="PROTEIN YCEI"/>
    <property type="match status" value="1"/>
</dbReference>
<dbReference type="PANTHER" id="PTHR34406">
    <property type="entry name" value="PROTEIN YCEI"/>
    <property type="match status" value="1"/>
</dbReference>
<dbReference type="Gene3D" id="2.40.128.110">
    <property type="entry name" value="Lipid/polyisoprenoid-binding, YceI-like"/>
    <property type="match status" value="1"/>
</dbReference>
<protein>
    <recommendedName>
        <fullName evidence="1">Lipid/polyisoprenoid-binding YceI-like domain-containing protein</fullName>
    </recommendedName>
</protein>
<dbReference type="HOGENOM" id="CLU_122737_0_0_10"/>
<evidence type="ECO:0000313" key="3">
    <source>
        <dbReference type="Proteomes" id="UP000002945"/>
    </source>
</evidence>
<evidence type="ECO:0000313" key="2">
    <source>
        <dbReference type="EMBL" id="EDP94805.1"/>
    </source>
</evidence>
<dbReference type="Pfam" id="PF04264">
    <property type="entry name" value="YceI"/>
    <property type="match status" value="1"/>
</dbReference>
<organism evidence="2 3">
    <name type="scientific">Kordia algicida OT-1</name>
    <dbReference type="NCBI Taxonomy" id="391587"/>
    <lineage>
        <taxon>Bacteria</taxon>
        <taxon>Pseudomonadati</taxon>
        <taxon>Bacteroidota</taxon>
        <taxon>Flavobacteriia</taxon>
        <taxon>Flavobacteriales</taxon>
        <taxon>Flavobacteriaceae</taxon>
        <taxon>Kordia</taxon>
    </lineage>
</organism>
<dbReference type="AlphaFoldDB" id="A9E8S7"/>
<dbReference type="EMBL" id="ABIB01000013">
    <property type="protein sequence ID" value="EDP94805.1"/>
    <property type="molecule type" value="Genomic_DNA"/>
</dbReference>
<proteinExistence type="predicted"/>
<dbReference type="SUPFAM" id="SSF101874">
    <property type="entry name" value="YceI-like"/>
    <property type="match status" value="1"/>
</dbReference>
<reference evidence="2 3" key="1">
    <citation type="journal article" date="2011" name="J. Bacteriol.">
        <title>Genome sequence of the algicidal bacterium Kordia algicida OT-1.</title>
        <authorList>
            <person name="Lee H.S."/>
            <person name="Kang S.G."/>
            <person name="Kwon K.K."/>
            <person name="Lee J.H."/>
            <person name="Kim S.J."/>
        </authorList>
    </citation>
    <scope>NUCLEOTIDE SEQUENCE [LARGE SCALE GENOMIC DNA]</scope>
    <source>
        <strain evidence="2 3">OT-1</strain>
    </source>
</reference>
<comment type="caution">
    <text evidence="2">The sequence shown here is derived from an EMBL/GenBank/DDBJ whole genome shotgun (WGS) entry which is preliminary data.</text>
</comment>
<accession>A9E8S7</accession>
<gene>
    <name evidence="2" type="ORF">KAOT1_01225</name>
</gene>
<dbReference type="RefSeq" id="WP_007092821.1">
    <property type="nucleotide sequence ID" value="NZ_CP142125.1"/>
</dbReference>
<dbReference type="SMART" id="SM00867">
    <property type="entry name" value="YceI"/>
    <property type="match status" value="1"/>
</dbReference>